<feature type="region of interest" description="Disordered" evidence="1">
    <location>
        <begin position="348"/>
        <end position="373"/>
    </location>
</feature>
<feature type="region of interest" description="Disordered" evidence="1">
    <location>
        <begin position="389"/>
        <end position="409"/>
    </location>
</feature>
<dbReference type="OrthoDB" id="10040649at2759"/>
<feature type="compositionally biased region" description="Polar residues" evidence="1">
    <location>
        <begin position="350"/>
        <end position="359"/>
    </location>
</feature>
<gene>
    <name evidence="2" type="ORF">CCAP1982_LOCUS10558</name>
</gene>
<evidence type="ECO:0000313" key="3">
    <source>
        <dbReference type="Proteomes" id="UP000606786"/>
    </source>
</evidence>
<organism evidence="2 3">
    <name type="scientific">Ceratitis capitata</name>
    <name type="common">Mediterranean fruit fly</name>
    <name type="synonym">Tephritis capitata</name>
    <dbReference type="NCBI Taxonomy" id="7213"/>
    <lineage>
        <taxon>Eukaryota</taxon>
        <taxon>Metazoa</taxon>
        <taxon>Ecdysozoa</taxon>
        <taxon>Arthropoda</taxon>
        <taxon>Hexapoda</taxon>
        <taxon>Insecta</taxon>
        <taxon>Pterygota</taxon>
        <taxon>Neoptera</taxon>
        <taxon>Endopterygota</taxon>
        <taxon>Diptera</taxon>
        <taxon>Brachycera</taxon>
        <taxon>Muscomorpha</taxon>
        <taxon>Tephritoidea</taxon>
        <taxon>Tephritidae</taxon>
        <taxon>Ceratitis</taxon>
        <taxon>Ceratitis</taxon>
    </lineage>
</organism>
<name>A0A811USW7_CERCA</name>
<feature type="compositionally biased region" description="Polar residues" evidence="1">
    <location>
        <begin position="393"/>
        <end position="402"/>
    </location>
</feature>
<sequence>TPSFAIEIFPTTYSYYNTILDADHFLVQISKRTIINTVTGSNGNVHFLQPSEDATPAYATNTYYRKITFRNESPGSKNTDYEIIATTTNILTQVVVTESLASLSPIITTLVKASNALNNSEYVSKNELKTKNFELITKKAPSTNYREHIYTTQTFLTTHIYSKTALASVTDCGYFDKKHEILPTNISIQKSTLDVGPGQTQGLQDTEHAIINYHTRITEAVPSILLNSELVSKLREDLKNLKSERRTIITTPVILNGQTLKTTAERTFEPTLWSTASPSSEKKITDIAAYSIKNIPSTILPTKFKHKLTLFNYNVKSTEPSKGTWATAVVKSTSFILKSTTPKVPKLASVKQTKNSNGITLPESDNEKNSFDPDSEYDLGHVNEIPASAISDKAQSPQQQLVNTSTATNTNNKNHLPIAVNQLIDTINFQHLNALRPVLNAAAGLLQYKNLKNASFSNLPQSQQRLPQMQSITTSPALSLTTAAVSQIPPLNLKPHGTPMYIPVNDIVINVKDGSKTPTFAAFTEGATAALLDAGSAQSLQIHPPREGGGTIDADEDNWLLHWTANEIYPQLYKQDIEYNNRIAHNFQKFQNSDGKIAFNTLLINAGIPISPGEVITANSDIIIGTPNGIQFPRLPPLKKNFVGNVGESHQYKWVEKNMSNINPKQYIAFEGHQVALTSFNDKSLPHLSIQKIGITHQQVQRTPMLEYGITFLLNTLHQKQQQKLGDYYLPNKRSTTKKYDNMLWPPPPAFKSAISLTDLNLQPLSPLTPLPWPEEAPSTNSINITYSQTLSILTPPALPSYFNYYREISNAQKQYANSKFQPQENQPQQFQESQAIILRPYSYSVLNATQRISGRITQAPRTVPVPGMPTHAQNINLHTNVFNHNVNMHAPPLTFKKEMEYPTQAIAVHGQIPNVIEGTVQHLPYGISHMPHIKIPHNKEEVQVYLTPQNVIRNIGKPNVLTNNRKGTKNAEVIHFENPAGTIDGSFSLDNTVQMDVASQHQQHQQRQTGLLRLSIQKKSTAPCLKQLQQENNKYFKRGKNNDRNRHVNTYQRILIPTGSETAFRTSLHHQQYAPPFADADNHMVNTNDAAKFTLSDYKENLDKNAPKLTANTNIIVKKAEVRCNGFDNELQSNQNAASVTNNILRGIQRKQQLQQQKFNKQTISFSPFPQRLKNQQQHILQPLLSANAVKEVNDPATVNKSASIVITENGSQDKLIYDYKFTTRMLTALATIEKSKKNALLYAATGDGFKSRFARPDSEVMVNAAINVQQQTHSSTKTTLKISYIKNSELEIEEKATISLIGSTGNNHLSLSQGSTTPYLQSINNKTASKRRKNQNHGVQLLTVSTTIREIRTAEPAENLKLKSQTHNQTFKQILPSYESANALNFEKGTTFKTDNIISMSLAKHIHSVVQPSPAQFAKLYEKLTAVTLQNRYAYSPRPRQKPVSIHKSYFMRPEATKHIVRPTEVNVPVEIETQSQINFNIETNHVEQPANREIALSESYSDHINTMALGKLLQKQDSYVRKEVLPTMQEVKVKTSNIINDLNKMSLTSKPLLESSEEAVVSSSITEQEEKQHHGSPLNKRILLLTTKYMTRTQLIPVTTISSTVLATTATEVLQKMILFKTRTQTATVIKIITHIEWETDTKVAKKIATSLETKTQTKTHMQTYVQSTRIIESHATATKMIGVTERPEQNNVKGPTLPSSDNEINAYNRYYRREQLEIDSNNNHNENENNKRIDNKYNIDNGYSPIAAENKSTLPAILPGSPNYSNMESQHNNIFIVMGNSHNGGKGKSTSDSPQSESGIDDTGTNATTIKLDYDDTMSMLNMPTRDEELIATSLDLDRTTSQILLGGKLIDTLPKVNIHERGNHANNMTCQPKCKTTRSEVCALWNKVGFVFAVPVLRACFPTVLVHEEKQHHGSPLNKRILLLTTKYMTRTQLIPVTTISSTVLATTATENSNSNRDENRNTTEWEIDTEVAKKIATPLKQKRKPKPICKRMHSPREQSNRLLYWRRQLK</sequence>
<feature type="non-terminal residue" evidence="2">
    <location>
        <position position="1"/>
    </location>
</feature>
<feature type="region of interest" description="Disordered" evidence="1">
    <location>
        <begin position="1721"/>
        <end position="1740"/>
    </location>
</feature>
<proteinExistence type="predicted"/>
<comment type="caution">
    <text evidence="2">The sequence shown here is derived from an EMBL/GenBank/DDBJ whole genome shotgun (WGS) entry which is preliminary data.</text>
</comment>
<evidence type="ECO:0000313" key="2">
    <source>
        <dbReference type="EMBL" id="CAD7002070.1"/>
    </source>
</evidence>
<feature type="compositionally biased region" description="Basic and acidic residues" evidence="1">
    <location>
        <begin position="1729"/>
        <end position="1740"/>
    </location>
</feature>
<dbReference type="Proteomes" id="UP000606786">
    <property type="component" value="Unassembled WGS sequence"/>
</dbReference>
<protein>
    <submittedName>
        <fullName evidence="2">(Mediterranean fruit fly) hypothetical protein</fullName>
    </submittedName>
</protein>
<dbReference type="EMBL" id="CAJHJT010000023">
    <property type="protein sequence ID" value="CAD7002070.1"/>
    <property type="molecule type" value="Genomic_DNA"/>
</dbReference>
<reference evidence="2" key="1">
    <citation type="submission" date="2020-11" db="EMBL/GenBank/DDBJ databases">
        <authorList>
            <person name="Whitehead M."/>
        </authorList>
    </citation>
    <scope>NUCLEOTIDE SEQUENCE</scope>
    <source>
        <strain evidence="2">EGII</strain>
    </source>
</reference>
<feature type="region of interest" description="Disordered" evidence="1">
    <location>
        <begin position="1781"/>
        <end position="1811"/>
    </location>
</feature>
<keyword evidence="3" id="KW-1185">Reference proteome</keyword>
<accession>A0A811USW7</accession>
<feature type="compositionally biased region" description="Polar residues" evidence="1">
    <location>
        <begin position="1792"/>
        <end position="1811"/>
    </location>
</feature>
<evidence type="ECO:0000256" key="1">
    <source>
        <dbReference type="SAM" id="MobiDB-lite"/>
    </source>
</evidence>